<accession>A0ABZ0B924</accession>
<feature type="domain" description="Glycosyl transferase family 1" evidence="1">
    <location>
        <begin position="178"/>
        <end position="336"/>
    </location>
</feature>
<evidence type="ECO:0000313" key="2">
    <source>
        <dbReference type="EMBL" id="WNO53790.1"/>
    </source>
</evidence>
<dbReference type="PANTHER" id="PTHR12526">
    <property type="entry name" value="GLYCOSYLTRANSFERASE"/>
    <property type="match status" value="1"/>
</dbReference>
<dbReference type="RefSeq" id="WP_313915587.1">
    <property type="nucleotide sequence ID" value="NZ_CP135076.1"/>
</dbReference>
<dbReference type="EC" id="2.4.-.-" evidence="2"/>
<gene>
    <name evidence="2" type="ORF">RPR59_00580</name>
</gene>
<dbReference type="Pfam" id="PF00534">
    <property type="entry name" value="Glycos_transf_1"/>
    <property type="match status" value="1"/>
</dbReference>
<sequence>MSTIIHVQPAMPSYRLDFFDRSDLLLSKRLLVYATRSNMGILTQQKVRRPWLRDVGKIVKILPGLYWQRGVASIPFSQRDIIVISGNPRVLSNILLLARARLRGARTIWWGHYWSSTSKKWRQALRRIMMRASDAILFYTDSEAVEYCALGTRNQLQLVSALNNGIDVSAIRPVREPYRAESRDLAALFVGRITEKAELSLALDALAQPEMRGITLHIVGWGHLAPELIEKTRSMGLDKQVHWHGAMNQEAEIAKIANRCRLFLYPGEVGLSLIHGMAYGLPAVVHSDRRKQMPEIAAFIDDETGRSFCRGEPASLAAVVSDAVRDTEQLNRWSERCIHQADENFNTQAMAHRFVTLIQRLESMHLSPADLN</sequence>
<dbReference type="InterPro" id="IPR001296">
    <property type="entry name" value="Glyco_trans_1"/>
</dbReference>
<keyword evidence="2" id="KW-0328">Glycosyltransferase</keyword>
<reference evidence="2 3" key="1">
    <citation type="submission" date="2023-09" db="EMBL/GenBank/DDBJ databases">
        <authorList>
            <person name="Rey-Velasco X."/>
        </authorList>
    </citation>
    <scope>NUCLEOTIDE SEQUENCE [LARGE SCALE GENOMIC DNA]</scope>
    <source>
        <strain evidence="2 3">W311</strain>
    </source>
</reference>
<dbReference type="EMBL" id="CP135076">
    <property type="protein sequence ID" value="WNO53790.1"/>
    <property type="molecule type" value="Genomic_DNA"/>
</dbReference>
<dbReference type="SUPFAM" id="SSF53756">
    <property type="entry name" value="UDP-Glycosyltransferase/glycogen phosphorylase"/>
    <property type="match status" value="1"/>
</dbReference>
<keyword evidence="2" id="KW-0808">Transferase</keyword>
<proteinExistence type="predicted"/>
<dbReference type="Proteomes" id="UP001302249">
    <property type="component" value="Chromosome"/>
</dbReference>
<evidence type="ECO:0000259" key="1">
    <source>
        <dbReference type="Pfam" id="PF00534"/>
    </source>
</evidence>
<protein>
    <submittedName>
        <fullName evidence="2">Glycosyltransferase</fullName>
        <ecNumber evidence="2">2.4.-.-</ecNumber>
    </submittedName>
</protein>
<name>A0ABZ0B924_9SPHN</name>
<dbReference type="CDD" id="cd03801">
    <property type="entry name" value="GT4_PimA-like"/>
    <property type="match status" value="1"/>
</dbReference>
<organism evidence="2 3">
    <name type="scientific">Stakelama saccharophila</name>
    <dbReference type="NCBI Taxonomy" id="3075605"/>
    <lineage>
        <taxon>Bacteria</taxon>
        <taxon>Pseudomonadati</taxon>
        <taxon>Pseudomonadota</taxon>
        <taxon>Alphaproteobacteria</taxon>
        <taxon>Sphingomonadales</taxon>
        <taxon>Sphingomonadaceae</taxon>
        <taxon>Stakelama</taxon>
    </lineage>
</organism>
<keyword evidence="3" id="KW-1185">Reference proteome</keyword>
<dbReference type="GO" id="GO:0016757">
    <property type="term" value="F:glycosyltransferase activity"/>
    <property type="evidence" value="ECO:0007669"/>
    <property type="project" value="UniProtKB-KW"/>
</dbReference>
<dbReference type="Gene3D" id="3.40.50.2000">
    <property type="entry name" value="Glycogen Phosphorylase B"/>
    <property type="match status" value="2"/>
</dbReference>
<evidence type="ECO:0000313" key="3">
    <source>
        <dbReference type="Proteomes" id="UP001302249"/>
    </source>
</evidence>